<organism evidence="2 3">
    <name type="scientific">Stieleria bergensis</name>
    <dbReference type="NCBI Taxonomy" id="2528025"/>
    <lineage>
        <taxon>Bacteria</taxon>
        <taxon>Pseudomonadati</taxon>
        <taxon>Planctomycetota</taxon>
        <taxon>Planctomycetia</taxon>
        <taxon>Pirellulales</taxon>
        <taxon>Pirellulaceae</taxon>
        <taxon>Stieleria</taxon>
    </lineage>
</organism>
<protein>
    <recommendedName>
        <fullName evidence="1">DUF1559 domain-containing protein</fullName>
    </recommendedName>
</protein>
<dbReference type="InterPro" id="IPR011453">
    <property type="entry name" value="DUF1559"/>
</dbReference>
<feature type="domain" description="DUF1559" evidence="1">
    <location>
        <begin position="23"/>
        <end position="314"/>
    </location>
</feature>
<evidence type="ECO:0000259" key="1">
    <source>
        <dbReference type="Pfam" id="PF07596"/>
    </source>
</evidence>
<dbReference type="SUPFAM" id="SSF54523">
    <property type="entry name" value="Pili subunits"/>
    <property type="match status" value="1"/>
</dbReference>
<dbReference type="InterPro" id="IPR045584">
    <property type="entry name" value="Pilin-like"/>
</dbReference>
<evidence type="ECO:0000313" key="2">
    <source>
        <dbReference type="EMBL" id="QDT61531.1"/>
    </source>
</evidence>
<proteinExistence type="predicted"/>
<dbReference type="Proteomes" id="UP000315003">
    <property type="component" value="Chromosome"/>
</dbReference>
<dbReference type="Gene3D" id="3.30.700.10">
    <property type="entry name" value="Glycoprotein, Type 4 Pilin"/>
    <property type="match status" value="1"/>
</dbReference>
<gene>
    <name evidence="2" type="ORF">SV7mr_40680</name>
</gene>
<accession>A0A517SZS5</accession>
<dbReference type="EMBL" id="CP036272">
    <property type="protein sequence ID" value="QDT61531.1"/>
    <property type="molecule type" value="Genomic_DNA"/>
</dbReference>
<dbReference type="Pfam" id="PF07596">
    <property type="entry name" value="SBP_bac_10"/>
    <property type="match status" value="1"/>
</dbReference>
<dbReference type="AlphaFoldDB" id="A0A517SZS5"/>
<keyword evidence="3" id="KW-1185">Reference proteome</keyword>
<dbReference type="PANTHER" id="PTHR30093">
    <property type="entry name" value="GENERAL SECRETION PATHWAY PROTEIN G"/>
    <property type="match status" value="1"/>
</dbReference>
<sequence length="336" mass="36983">MVELLVVIAIIGILVGLLLPAVQAAREAARRMSCSNNLKQLGLAMHMYHDTFRQMPTASELTDSSIERPASWIVKILPFMEQTAAYGQTRFAGNDFASRDGVNLNWETYDGLIVPTLNCPSSPLPNFRIDNTSSATRALGAPDQIQNQIANYVGVSGDYNERKSRWNGYLGMNDYNGVVVARDDNNLEVVKFASILDGTSNTLMIGEQSDFIRVQANNSADPNFYDQRAGNWHGGAWSGGGGAVHNNFEAYRLNIASTRVGINYSPTNRYLDPYGIGPYWYGRPGHHTIFTSTHGGGAQFAKADGSVEFITESIRFSILSLLSNREDREPINDSDL</sequence>
<dbReference type="PANTHER" id="PTHR30093:SF2">
    <property type="entry name" value="TYPE II SECRETION SYSTEM PROTEIN H"/>
    <property type="match status" value="1"/>
</dbReference>
<evidence type="ECO:0000313" key="3">
    <source>
        <dbReference type="Proteomes" id="UP000315003"/>
    </source>
</evidence>
<name>A0A517SZS5_9BACT</name>
<reference evidence="2 3" key="1">
    <citation type="submission" date="2019-02" db="EMBL/GenBank/DDBJ databases">
        <title>Deep-cultivation of Planctomycetes and their phenomic and genomic characterization uncovers novel biology.</title>
        <authorList>
            <person name="Wiegand S."/>
            <person name="Jogler M."/>
            <person name="Boedeker C."/>
            <person name="Pinto D."/>
            <person name="Vollmers J."/>
            <person name="Rivas-Marin E."/>
            <person name="Kohn T."/>
            <person name="Peeters S.H."/>
            <person name="Heuer A."/>
            <person name="Rast P."/>
            <person name="Oberbeckmann S."/>
            <person name="Bunk B."/>
            <person name="Jeske O."/>
            <person name="Meyerdierks A."/>
            <person name="Storesund J.E."/>
            <person name="Kallscheuer N."/>
            <person name="Luecker S."/>
            <person name="Lage O.M."/>
            <person name="Pohl T."/>
            <person name="Merkel B.J."/>
            <person name="Hornburger P."/>
            <person name="Mueller R.-W."/>
            <person name="Bruemmer F."/>
            <person name="Labrenz M."/>
            <person name="Spormann A.M."/>
            <person name="Op den Camp H."/>
            <person name="Overmann J."/>
            <person name="Amann R."/>
            <person name="Jetten M.S.M."/>
            <person name="Mascher T."/>
            <person name="Medema M.H."/>
            <person name="Devos D.P."/>
            <person name="Kaster A.-K."/>
            <person name="Ovreas L."/>
            <person name="Rohde M."/>
            <person name="Galperin M.Y."/>
            <person name="Jogler C."/>
        </authorList>
    </citation>
    <scope>NUCLEOTIDE SEQUENCE [LARGE SCALE GENOMIC DNA]</scope>
    <source>
        <strain evidence="2 3">SV_7m_r</strain>
    </source>
</reference>